<proteinExistence type="predicted"/>
<sequence>MLINDFAQLYIPPLLNEMDLQHLFKDASIPLPRTDGRVENYIMYTLDQDDAAKPNGIIRASVTPVVPVLSTQASPPRNASPAVNGNMHDAVNGATSSGDQDVKMANITIYASPPSQTDDMHQTDDGNQTMPISLPMRPKAQTPTTTPITNGLNIPSVNNFNSHIATPYVHPGIQSNGLNMHIVKYVFRRSRPMGLSHSWLTPLSSSTSVFALVIMSHYAERPT</sequence>
<evidence type="ECO:0000313" key="1">
    <source>
        <dbReference type="EMBL" id="KAJ3552213.1"/>
    </source>
</evidence>
<dbReference type="EMBL" id="JANHOG010000690">
    <property type="protein sequence ID" value="KAJ3552213.1"/>
    <property type="molecule type" value="Genomic_DNA"/>
</dbReference>
<dbReference type="Proteomes" id="UP001148662">
    <property type="component" value="Unassembled WGS sequence"/>
</dbReference>
<protein>
    <submittedName>
        <fullName evidence="1">Uncharacterized protein</fullName>
    </submittedName>
</protein>
<keyword evidence="2" id="KW-1185">Reference proteome</keyword>
<reference evidence="1" key="1">
    <citation type="submission" date="2022-07" db="EMBL/GenBank/DDBJ databases">
        <title>Genome Sequence of Phlebia brevispora.</title>
        <authorList>
            <person name="Buettner E."/>
        </authorList>
    </citation>
    <scope>NUCLEOTIDE SEQUENCE</scope>
    <source>
        <strain evidence="1">MPL23</strain>
    </source>
</reference>
<evidence type="ECO:0000313" key="2">
    <source>
        <dbReference type="Proteomes" id="UP001148662"/>
    </source>
</evidence>
<accession>A0ACC1T3M7</accession>
<organism evidence="1 2">
    <name type="scientific">Phlebia brevispora</name>
    <dbReference type="NCBI Taxonomy" id="194682"/>
    <lineage>
        <taxon>Eukaryota</taxon>
        <taxon>Fungi</taxon>
        <taxon>Dikarya</taxon>
        <taxon>Basidiomycota</taxon>
        <taxon>Agaricomycotina</taxon>
        <taxon>Agaricomycetes</taxon>
        <taxon>Polyporales</taxon>
        <taxon>Meruliaceae</taxon>
        <taxon>Phlebia</taxon>
    </lineage>
</organism>
<name>A0ACC1T3M7_9APHY</name>
<gene>
    <name evidence="1" type="ORF">NM688_g4269</name>
</gene>
<comment type="caution">
    <text evidence="1">The sequence shown here is derived from an EMBL/GenBank/DDBJ whole genome shotgun (WGS) entry which is preliminary data.</text>
</comment>